<evidence type="ECO:0000313" key="4">
    <source>
        <dbReference type="EnsemblMetazoa" id="AGAP004666-PA"/>
    </source>
</evidence>
<feature type="compositionally biased region" description="Polar residues" evidence="1">
    <location>
        <begin position="11"/>
        <end position="25"/>
    </location>
</feature>
<evidence type="ECO:0000313" key="5">
    <source>
        <dbReference type="Proteomes" id="UP000007062"/>
    </source>
</evidence>
<dbReference type="VEuPathDB" id="VectorBase:AGAP004666"/>
<dbReference type="Proteomes" id="UP000007062">
    <property type="component" value="Chromosome 2R"/>
</dbReference>
<protein>
    <submittedName>
        <fullName evidence="3">AGAP004666-PA</fullName>
    </submittedName>
</protein>
<dbReference type="AlphaFoldDB" id="Q7PJN2"/>
<feature type="region of interest" description="Disordered" evidence="1">
    <location>
        <begin position="1"/>
        <end position="29"/>
    </location>
</feature>
<reference evidence="4" key="6">
    <citation type="submission" date="2020-05" db="UniProtKB">
        <authorList>
            <consortium name="EnsemblMetazoa"/>
        </authorList>
    </citation>
    <scope>IDENTIFICATION</scope>
    <source>
        <strain evidence="4">PEST</strain>
    </source>
</reference>
<dbReference type="EnsemblMetazoa" id="AGAP004666-RA">
    <property type="protein sequence ID" value="AGAP004666-PA"/>
    <property type="gene ID" value="AGAP004666"/>
</dbReference>
<reference evidence="3 4" key="3">
    <citation type="journal article" date="2004" name="Trends Parasitol.">
        <title>The Anopheles gambiae genome: an update.</title>
        <authorList>
            <person name="Mongin E."/>
            <person name="Louis C."/>
            <person name="Holt R.A."/>
            <person name="Birney E."/>
            <person name="Collins F.H."/>
        </authorList>
    </citation>
    <scope>NUCLEOTIDE SEQUENCE</scope>
    <source>
        <strain evidence="3 4">PEST</strain>
    </source>
</reference>
<reference evidence="3" key="2">
    <citation type="submission" date="2002-03" db="EMBL/GenBank/DDBJ databases">
        <authorList>
            <consortium name="The Anopheles Genome Sequencing Consortium"/>
        </authorList>
    </citation>
    <scope>NUCLEOTIDE SEQUENCE</scope>
    <source>
        <strain evidence="3">PEST</strain>
    </source>
</reference>
<feature type="compositionally biased region" description="Basic and acidic residues" evidence="1">
    <location>
        <begin position="1"/>
        <end position="10"/>
    </location>
</feature>
<dbReference type="HOGENOM" id="CLU_2428858_0_0_1"/>
<feature type="transmembrane region" description="Helical" evidence="2">
    <location>
        <begin position="54"/>
        <end position="75"/>
    </location>
</feature>
<gene>
    <name evidence="3" type="ORF">AgaP_AGAP004666</name>
</gene>
<name>Q7PJN2_ANOGA</name>
<keyword evidence="2" id="KW-1133">Transmembrane helix</keyword>
<dbReference type="PaxDb" id="7165-AGAP004666-PA"/>
<reference evidence="3" key="4">
    <citation type="journal article" date="2007" name="Genome Biol.">
        <title>Update of the Anopheles gambiae PEST genome assembly.</title>
        <authorList>
            <person name="Sharakhova M.V."/>
            <person name="Hammond M.P."/>
            <person name="Lobo N.F."/>
            <person name="Krzywinski J."/>
            <person name="Unger M.F."/>
            <person name="Hillenmeyer M.E."/>
            <person name="Bruggner R.V."/>
            <person name="Birney E."/>
            <person name="Collins F.H."/>
        </authorList>
    </citation>
    <scope>NUCLEOTIDE SEQUENCE</scope>
    <source>
        <strain evidence="3">PEST</strain>
    </source>
</reference>
<reference evidence="3 5" key="1">
    <citation type="journal article" date="2002" name="Science">
        <title>The genome sequence of the malaria mosquito Anopheles gambiae.</title>
        <authorList>
            <person name="Holt R.A."/>
            <person name="Subramanian G.M."/>
            <person name="Halpern A."/>
            <person name="Sutton G.G."/>
            <person name="Charlab R."/>
            <person name="Nusskern D.R."/>
            <person name="Wincker P."/>
            <person name="Clark A.G."/>
            <person name="Ribeiro J.M."/>
            <person name="Wides R."/>
            <person name="Salzberg S.L."/>
            <person name="Loftus B."/>
            <person name="Yandell M."/>
            <person name="Majoros W.H."/>
            <person name="Rusch D.B."/>
            <person name="Lai Z."/>
            <person name="Kraft C.L."/>
            <person name="Abril J.F."/>
            <person name="Anthouard V."/>
            <person name="Arensburger P."/>
            <person name="Atkinson P.W."/>
            <person name="Baden H."/>
            <person name="de Berardinis V."/>
            <person name="Baldwin D."/>
            <person name="Benes V."/>
            <person name="Biedler J."/>
            <person name="Blass C."/>
            <person name="Bolanos R."/>
            <person name="Boscus D."/>
            <person name="Barnstead M."/>
            <person name="Cai S."/>
            <person name="Center A."/>
            <person name="Chaturverdi K."/>
            <person name="Christophides G.K."/>
            <person name="Chrystal M.A."/>
            <person name="Clamp M."/>
            <person name="Cravchik A."/>
            <person name="Curwen V."/>
            <person name="Dana A."/>
            <person name="Delcher A."/>
            <person name="Dew I."/>
            <person name="Evans C.A."/>
            <person name="Flanigan M."/>
            <person name="Grundschober-Freimoser A."/>
            <person name="Friedli L."/>
            <person name="Gu Z."/>
            <person name="Guan P."/>
            <person name="Guigo R."/>
            <person name="Hillenmeyer M.E."/>
            <person name="Hladun S.L."/>
            <person name="Hogan J.R."/>
            <person name="Hong Y.S."/>
            <person name="Hoover J."/>
            <person name="Jaillon O."/>
            <person name="Ke Z."/>
            <person name="Kodira C."/>
            <person name="Kokoza E."/>
            <person name="Koutsos A."/>
            <person name="Letunic I."/>
            <person name="Levitsky A."/>
            <person name="Liang Y."/>
            <person name="Lin J.J."/>
            <person name="Lobo N.F."/>
            <person name="Lopez J.R."/>
            <person name="Malek J.A."/>
            <person name="McIntosh T.C."/>
            <person name="Meister S."/>
            <person name="Miller J."/>
            <person name="Mobarry C."/>
            <person name="Mongin E."/>
            <person name="Murphy S.D."/>
            <person name="O'Brochta D.A."/>
            <person name="Pfannkoch C."/>
            <person name="Qi R."/>
            <person name="Regier M.A."/>
            <person name="Remington K."/>
            <person name="Shao H."/>
            <person name="Sharakhova M.V."/>
            <person name="Sitter C.D."/>
            <person name="Shetty J."/>
            <person name="Smith T.J."/>
            <person name="Strong R."/>
            <person name="Sun J."/>
            <person name="Thomasova D."/>
            <person name="Ton L.Q."/>
            <person name="Topalis P."/>
            <person name="Tu Z."/>
            <person name="Unger M.F."/>
            <person name="Walenz B."/>
            <person name="Wang A."/>
            <person name="Wang J."/>
            <person name="Wang M."/>
            <person name="Wang X."/>
            <person name="Woodford K.J."/>
            <person name="Wortman J.R."/>
            <person name="Wu M."/>
            <person name="Yao A."/>
            <person name="Zdobnov E.M."/>
            <person name="Zhang H."/>
            <person name="Zhao Q."/>
            <person name="Zhao S."/>
            <person name="Zhu S.C."/>
            <person name="Zhimulev I."/>
            <person name="Coluzzi M."/>
            <person name="della Torre A."/>
            <person name="Roth C.W."/>
            <person name="Louis C."/>
            <person name="Kalush F."/>
            <person name="Mural R.J."/>
            <person name="Myers E.W."/>
            <person name="Adams M.D."/>
            <person name="Smith H.O."/>
            <person name="Broder S."/>
            <person name="Gardner M.J."/>
            <person name="Fraser C.M."/>
            <person name="Birney E."/>
            <person name="Bork P."/>
            <person name="Brey P.T."/>
            <person name="Venter J.C."/>
            <person name="Weissenbach J."/>
            <person name="Kafatos F.C."/>
            <person name="Collins F.H."/>
            <person name="Hoffman S.L."/>
        </authorList>
    </citation>
    <scope>NUCLEOTIDE SEQUENCE [LARGE SCALE GENOMIC DNA]</scope>
    <source>
        <strain evidence="3 5">PEST</strain>
    </source>
</reference>
<keyword evidence="2" id="KW-0472">Membrane</keyword>
<reference evidence="3" key="5">
    <citation type="submission" date="2011-05" db="EMBL/GenBank/DDBJ databases">
        <authorList>
            <consortium name="VectorBase"/>
        </authorList>
    </citation>
    <scope>NUCLEOTIDE SEQUENCE</scope>
    <source>
        <strain evidence="3">PEST</strain>
    </source>
</reference>
<dbReference type="EMBL" id="AAAB01008977">
    <property type="protein sequence ID" value="EAA43692.3"/>
    <property type="molecule type" value="Genomic_DNA"/>
</dbReference>
<evidence type="ECO:0000313" key="3">
    <source>
        <dbReference type="EMBL" id="EAA43692.3"/>
    </source>
</evidence>
<evidence type="ECO:0000256" key="2">
    <source>
        <dbReference type="SAM" id="Phobius"/>
    </source>
</evidence>
<keyword evidence="5" id="KW-1185">Reference proteome</keyword>
<evidence type="ECO:0000256" key="1">
    <source>
        <dbReference type="SAM" id="MobiDB-lite"/>
    </source>
</evidence>
<sequence length="91" mass="10247">MRKERRDGKGTRTNVYTSALSENENTGGGDRQRRFYTFFIYAPSCVRACVHARVCVCVCVCMPACVAVCVFAASLNEILRDHLVKPREREG</sequence>
<keyword evidence="2" id="KW-0812">Transmembrane</keyword>
<organism evidence="3">
    <name type="scientific">Anopheles gambiae</name>
    <name type="common">African malaria mosquito</name>
    <dbReference type="NCBI Taxonomy" id="7165"/>
    <lineage>
        <taxon>Eukaryota</taxon>
        <taxon>Metazoa</taxon>
        <taxon>Ecdysozoa</taxon>
        <taxon>Arthropoda</taxon>
        <taxon>Hexapoda</taxon>
        <taxon>Insecta</taxon>
        <taxon>Pterygota</taxon>
        <taxon>Neoptera</taxon>
        <taxon>Endopterygota</taxon>
        <taxon>Diptera</taxon>
        <taxon>Nematocera</taxon>
        <taxon>Culicoidea</taxon>
        <taxon>Culicidae</taxon>
        <taxon>Anophelinae</taxon>
        <taxon>Anopheles</taxon>
    </lineage>
</organism>
<accession>Q7PJN2</accession>
<proteinExistence type="predicted"/>